<protein>
    <submittedName>
        <fullName evidence="1">Uncharacterized protein</fullName>
    </submittedName>
</protein>
<keyword evidence="2" id="KW-1185">Reference proteome</keyword>
<dbReference type="EMBL" id="BLXT01007302">
    <property type="protein sequence ID" value="GFO37782.1"/>
    <property type="molecule type" value="Genomic_DNA"/>
</dbReference>
<comment type="caution">
    <text evidence="1">The sequence shown here is derived from an EMBL/GenBank/DDBJ whole genome shotgun (WGS) entry which is preliminary data.</text>
</comment>
<dbReference type="AlphaFoldDB" id="A0AAV4D0W0"/>
<proteinExistence type="predicted"/>
<organism evidence="1 2">
    <name type="scientific">Plakobranchus ocellatus</name>
    <dbReference type="NCBI Taxonomy" id="259542"/>
    <lineage>
        <taxon>Eukaryota</taxon>
        <taxon>Metazoa</taxon>
        <taxon>Spiralia</taxon>
        <taxon>Lophotrochozoa</taxon>
        <taxon>Mollusca</taxon>
        <taxon>Gastropoda</taxon>
        <taxon>Heterobranchia</taxon>
        <taxon>Euthyneura</taxon>
        <taxon>Panpulmonata</taxon>
        <taxon>Sacoglossa</taxon>
        <taxon>Placobranchoidea</taxon>
        <taxon>Plakobranchidae</taxon>
        <taxon>Plakobranchus</taxon>
    </lineage>
</organism>
<evidence type="ECO:0000313" key="1">
    <source>
        <dbReference type="EMBL" id="GFO37782.1"/>
    </source>
</evidence>
<dbReference type="Proteomes" id="UP000735302">
    <property type="component" value="Unassembled WGS sequence"/>
</dbReference>
<sequence>MVWCSGIKEHQNGATVQLSFRIPLKRSPQSAGIHFYLLYTKIDAFYQAIKAKPLGVGLELTTQTSPANPRQVRYCPGLAIELVTKISAVGSFAKSIVFGLVHTALPSRPVYDCGDQLNATMKDPLFIHNQHFFHAYFT</sequence>
<gene>
    <name evidence="1" type="ORF">PoB_006428700</name>
</gene>
<accession>A0AAV4D0W0</accession>
<reference evidence="1 2" key="1">
    <citation type="journal article" date="2021" name="Elife">
        <title>Chloroplast acquisition without the gene transfer in kleptoplastic sea slugs, Plakobranchus ocellatus.</title>
        <authorList>
            <person name="Maeda T."/>
            <person name="Takahashi S."/>
            <person name="Yoshida T."/>
            <person name="Shimamura S."/>
            <person name="Takaki Y."/>
            <person name="Nagai Y."/>
            <person name="Toyoda A."/>
            <person name="Suzuki Y."/>
            <person name="Arimoto A."/>
            <person name="Ishii H."/>
            <person name="Satoh N."/>
            <person name="Nishiyama T."/>
            <person name="Hasebe M."/>
            <person name="Maruyama T."/>
            <person name="Minagawa J."/>
            <person name="Obokata J."/>
            <person name="Shigenobu S."/>
        </authorList>
    </citation>
    <scope>NUCLEOTIDE SEQUENCE [LARGE SCALE GENOMIC DNA]</scope>
</reference>
<name>A0AAV4D0W0_9GAST</name>
<evidence type="ECO:0000313" key="2">
    <source>
        <dbReference type="Proteomes" id="UP000735302"/>
    </source>
</evidence>